<protein>
    <recommendedName>
        <fullName evidence="5">N-alpha-acetyltransferase 40</fullName>
        <ecNumber evidence="4">2.3.1.257</ecNumber>
    </recommendedName>
    <alternativeName>
        <fullName evidence="14">N-acetyltransferase 11</fullName>
    </alternativeName>
    <alternativeName>
        <fullName evidence="15">N-alpha-acetyltransferase D</fullName>
    </alternativeName>
</protein>
<dbReference type="InterPro" id="IPR016181">
    <property type="entry name" value="Acyl_CoA_acyltransferase"/>
</dbReference>
<evidence type="ECO:0000256" key="9">
    <source>
        <dbReference type="ARBA" id="ARBA00023242"/>
    </source>
</evidence>
<evidence type="ECO:0000256" key="12">
    <source>
        <dbReference type="ARBA" id="ARBA00047821"/>
    </source>
</evidence>
<proteinExistence type="inferred from homology"/>
<organism evidence="16 17">
    <name type="scientific">Apolygus lucorum</name>
    <name type="common">Small green plant bug</name>
    <name type="synonym">Lygocoris lucorum</name>
    <dbReference type="NCBI Taxonomy" id="248454"/>
    <lineage>
        <taxon>Eukaryota</taxon>
        <taxon>Metazoa</taxon>
        <taxon>Ecdysozoa</taxon>
        <taxon>Arthropoda</taxon>
        <taxon>Hexapoda</taxon>
        <taxon>Insecta</taxon>
        <taxon>Pterygota</taxon>
        <taxon>Neoptera</taxon>
        <taxon>Paraneoptera</taxon>
        <taxon>Hemiptera</taxon>
        <taxon>Heteroptera</taxon>
        <taxon>Panheteroptera</taxon>
        <taxon>Cimicomorpha</taxon>
        <taxon>Miridae</taxon>
        <taxon>Mirini</taxon>
        <taxon>Apolygus</taxon>
    </lineage>
</organism>
<keyword evidence="17" id="KW-1185">Reference proteome</keyword>
<dbReference type="AlphaFoldDB" id="A0A6A4JF15"/>
<evidence type="ECO:0000256" key="14">
    <source>
        <dbReference type="ARBA" id="ARBA00079213"/>
    </source>
</evidence>
<comment type="subcellular location">
    <subcellularLocation>
        <location evidence="2">Cytoplasm</location>
    </subcellularLocation>
    <subcellularLocation>
        <location evidence="1">Nucleus</location>
    </subcellularLocation>
</comment>
<dbReference type="FunFam" id="3.40.630.30:FF:000033">
    <property type="entry name" value="N-alpha-acetyltransferase 40 isoform X1"/>
    <property type="match status" value="1"/>
</dbReference>
<evidence type="ECO:0000256" key="1">
    <source>
        <dbReference type="ARBA" id="ARBA00004123"/>
    </source>
</evidence>
<name>A0A6A4JF15_APOLU</name>
<evidence type="ECO:0000256" key="4">
    <source>
        <dbReference type="ARBA" id="ARBA00012950"/>
    </source>
</evidence>
<dbReference type="EC" id="2.3.1.257" evidence="4"/>
<evidence type="ECO:0000256" key="3">
    <source>
        <dbReference type="ARBA" id="ARBA00008870"/>
    </source>
</evidence>
<keyword evidence="8" id="KW-0519">Myristate</keyword>
<dbReference type="GO" id="GO:0043998">
    <property type="term" value="F:histone H2A acetyltransferase activity"/>
    <property type="evidence" value="ECO:0007669"/>
    <property type="project" value="InterPro"/>
</dbReference>
<sequence>MGRKSVKSQIKQQRMKEEKKQLAASTAAVKKANALEDPLADFPVFNSYNKNGLVVRLICARVKDLMPEVVQWILDLMKRNMESVYNQCEWGWNGEKKEEEMTEDAAWYLVAFSSEGNQPVAFSHFRFDIDFGFEVLYVYELQIEPEHQRKGLGKFMAQVLELMAFKNNMRKVVLTVLKHNKAALDFYHSLKYVIDETCPEDNFEEQFCYLILSKTNKNFKPPAAVEK</sequence>
<accession>A0A6A4JF15</accession>
<keyword evidence="10" id="KW-0449">Lipoprotein</keyword>
<comment type="caution">
    <text evidence="16">The sequence shown here is derived from an EMBL/GenBank/DDBJ whole genome shotgun (WGS) entry which is preliminary data.</text>
</comment>
<dbReference type="Proteomes" id="UP000466442">
    <property type="component" value="Linkage Group LG9"/>
</dbReference>
<evidence type="ECO:0000313" key="17">
    <source>
        <dbReference type="Proteomes" id="UP000466442"/>
    </source>
</evidence>
<evidence type="ECO:0000256" key="15">
    <source>
        <dbReference type="ARBA" id="ARBA00082154"/>
    </source>
</evidence>
<evidence type="ECO:0000256" key="8">
    <source>
        <dbReference type="ARBA" id="ARBA00022707"/>
    </source>
</evidence>
<dbReference type="OrthoDB" id="424551at2759"/>
<dbReference type="GO" id="GO:0005737">
    <property type="term" value="C:cytoplasm"/>
    <property type="evidence" value="ECO:0007669"/>
    <property type="project" value="UniProtKB-SubCell"/>
</dbReference>
<dbReference type="CDD" id="cd04301">
    <property type="entry name" value="NAT_SF"/>
    <property type="match status" value="1"/>
</dbReference>
<keyword evidence="6" id="KW-0963">Cytoplasm</keyword>
<dbReference type="PANTHER" id="PTHR20531">
    <property type="entry name" value="N-ALPHA-ACETYLTRANSFERASE 40"/>
    <property type="match status" value="1"/>
</dbReference>
<dbReference type="GO" id="GO:0005634">
    <property type="term" value="C:nucleus"/>
    <property type="evidence" value="ECO:0007669"/>
    <property type="project" value="UniProtKB-SubCell"/>
</dbReference>
<dbReference type="EMBL" id="WIXP02000009">
    <property type="protein sequence ID" value="KAF6204919.1"/>
    <property type="molecule type" value="Genomic_DNA"/>
</dbReference>
<dbReference type="GO" id="GO:1990189">
    <property type="term" value="F:protein N-terminal-serine acetyltransferase activity"/>
    <property type="evidence" value="ECO:0007669"/>
    <property type="project" value="UniProtKB-EC"/>
</dbReference>
<evidence type="ECO:0000256" key="6">
    <source>
        <dbReference type="ARBA" id="ARBA00022490"/>
    </source>
</evidence>
<dbReference type="InterPro" id="IPR000182">
    <property type="entry name" value="GNAT_dom"/>
</dbReference>
<evidence type="ECO:0000313" key="16">
    <source>
        <dbReference type="EMBL" id="KAF6204919.1"/>
    </source>
</evidence>
<evidence type="ECO:0000256" key="10">
    <source>
        <dbReference type="ARBA" id="ARBA00023288"/>
    </source>
</evidence>
<comment type="catalytic activity">
    <reaction evidence="13">
        <text>N-terminal L-seryl-[histone H4] + acetyl-CoA = N-terminal N(alpha)-acetyl-L-seryl-[histone H4] + CoA + H(+)</text>
        <dbReference type="Rhea" id="RHEA:50596"/>
        <dbReference type="Rhea" id="RHEA-COMP:12740"/>
        <dbReference type="Rhea" id="RHEA-COMP:12743"/>
        <dbReference type="ChEBI" id="CHEBI:15378"/>
        <dbReference type="ChEBI" id="CHEBI:57287"/>
        <dbReference type="ChEBI" id="CHEBI:57288"/>
        <dbReference type="ChEBI" id="CHEBI:64738"/>
        <dbReference type="ChEBI" id="CHEBI:83690"/>
        <dbReference type="EC" id="2.3.1.257"/>
    </reaction>
</comment>
<dbReference type="PROSITE" id="PS51186">
    <property type="entry name" value="GNAT"/>
    <property type="match status" value="1"/>
</dbReference>
<gene>
    <name evidence="16" type="ORF">GE061_019084</name>
</gene>
<dbReference type="SUPFAM" id="SSF55729">
    <property type="entry name" value="Acyl-CoA N-acyltransferases (Nat)"/>
    <property type="match status" value="1"/>
</dbReference>
<dbReference type="PANTHER" id="PTHR20531:SF1">
    <property type="entry name" value="N-ALPHA-ACETYLTRANSFERASE 40"/>
    <property type="match status" value="1"/>
</dbReference>
<dbReference type="InterPro" id="IPR039949">
    <property type="entry name" value="NAA40"/>
</dbReference>
<reference evidence="16" key="1">
    <citation type="journal article" date="2021" name="Mol. Ecol. Resour.">
        <title>Apolygus lucorum genome provides insights into omnivorousness and mesophyll feeding.</title>
        <authorList>
            <person name="Liu Y."/>
            <person name="Liu H."/>
            <person name="Wang H."/>
            <person name="Huang T."/>
            <person name="Liu B."/>
            <person name="Yang B."/>
            <person name="Yin L."/>
            <person name="Li B."/>
            <person name="Zhang Y."/>
            <person name="Zhang S."/>
            <person name="Jiang F."/>
            <person name="Zhang X."/>
            <person name="Ren Y."/>
            <person name="Wang B."/>
            <person name="Wang S."/>
            <person name="Lu Y."/>
            <person name="Wu K."/>
            <person name="Fan W."/>
            <person name="Wang G."/>
        </authorList>
    </citation>
    <scope>NUCLEOTIDE SEQUENCE</scope>
    <source>
        <strain evidence="16">12Hb</strain>
    </source>
</reference>
<keyword evidence="9" id="KW-0539">Nucleus</keyword>
<keyword evidence="7" id="KW-0808">Transferase</keyword>
<evidence type="ECO:0000256" key="11">
    <source>
        <dbReference type="ARBA" id="ARBA00023315"/>
    </source>
</evidence>
<evidence type="ECO:0000256" key="13">
    <source>
        <dbReference type="ARBA" id="ARBA00049524"/>
    </source>
</evidence>
<comment type="similarity">
    <text evidence="3">Belongs to the acetyltransferase family. NAA40 subfamily.</text>
</comment>
<comment type="catalytic activity">
    <reaction evidence="12">
        <text>N-terminal L-seryl-[histone H2A] + acetyl-CoA = N-terminal N(alpha)-acetyl-L-seryl-[histone H2A] + CoA + H(+)</text>
        <dbReference type="Rhea" id="RHEA:50600"/>
        <dbReference type="Rhea" id="RHEA-COMP:12742"/>
        <dbReference type="Rhea" id="RHEA-COMP:12744"/>
        <dbReference type="ChEBI" id="CHEBI:15378"/>
        <dbReference type="ChEBI" id="CHEBI:57287"/>
        <dbReference type="ChEBI" id="CHEBI:57288"/>
        <dbReference type="ChEBI" id="CHEBI:64738"/>
        <dbReference type="ChEBI" id="CHEBI:83690"/>
        <dbReference type="EC" id="2.3.1.257"/>
    </reaction>
</comment>
<evidence type="ECO:0000256" key="5">
    <source>
        <dbReference type="ARBA" id="ARBA00015043"/>
    </source>
</evidence>
<keyword evidence="11" id="KW-0012">Acyltransferase</keyword>
<dbReference type="Pfam" id="PF00583">
    <property type="entry name" value="Acetyltransf_1"/>
    <property type="match status" value="1"/>
</dbReference>
<evidence type="ECO:0000256" key="2">
    <source>
        <dbReference type="ARBA" id="ARBA00004496"/>
    </source>
</evidence>
<dbReference type="GO" id="GO:0010485">
    <property type="term" value="F:histone H4 acetyltransferase activity"/>
    <property type="evidence" value="ECO:0007669"/>
    <property type="project" value="InterPro"/>
</dbReference>
<dbReference type="Gene3D" id="3.40.630.30">
    <property type="match status" value="1"/>
</dbReference>
<evidence type="ECO:0000256" key="7">
    <source>
        <dbReference type="ARBA" id="ARBA00022679"/>
    </source>
</evidence>